<evidence type="ECO:0000259" key="1">
    <source>
        <dbReference type="Pfam" id="PF01582"/>
    </source>
</evidence>
<accession>A0A8S9NU04</accession>
<organism evidence="2 3">
    <name type="scientific">Brassica cretica</name>
    <name type="common">Mustard</name>
    <dbReference type="NCBI Taxonomy" id="69181"/>
    <lineage>
        <taxon>Eukaryota</taxon>
        <taxon>Viridiplantae</taxon>
        <taxon>Streptophyta</taxon>
        <taxon>Embryophyta</taxon>
        <taxon>Tracheophyta</taxon>
        <taxon>Spermatophyta</taxon>
        <taxon>Magnoliopsida</taxon>
        <taxon>eudicotyledons</taxon>
        <taxon>Gunneridae</taxon>
        <taxon>Pentapetalae</taxon>
        <taxon>rosids</taxon>
        <taxon>malvids</taxon>
        <taxon>Brassicales</taxon>
        <taxon>Brassicaceae</taxon>
        <taxon>Brassiceae</taxon>
        <taxon>Brassica</taxon>
    </lineage>
</organism>
<dbReference type="InterPro" id="IPR000157">
    <property type="entry name" value="TIR_dom"/>
</dbReference>
<dbReference type="GO" id="GO:0007165">
    <property type="term" value="P:signal transduction"/>
    <property type="evidence" value="ECO:0007669"/>
    <property type="project" value="InterPro"/>
</dbReference>
<dbReference type="Gene3D" id="3.40.50.10140">
    <property type="entry name" value="Toll/interleukin-1 receptor homology (TIR) domain"/>
    <property type="match status" value="1"/>
</dbReference>
<dbReference type="EMBL" id="QGKX02001521">
    <property type="protein sequence ID" value="KAF3505521.1"/>
    <property type="molecule type" value="Genomic_DNA"/>
</dbReference>
<protein>
    <recommendedName>
        <fullName evidence="1">TIR domain-containing protein</fullName>
    </recommendedName>
</protein>
<feature type="domain" description="TIR" evidence="1">
    <location>
        <begin position="21"/>
        <end position="55"/>
    </location>
</feature>
<proteinExistence type="predicted"/>
<dbReference type="SUPFAM" id="SSF52200">
    <property type="entry name" value="Toll/Interleukin receptor TIR domain"/>
    <property type="match status" value="1"/>
</dbReference>
<dbReference type="Pfam" id="PF01582">
    <property type="entry name" value="TIR"/>
    <property type="match status" value="1"/>
</dbReference>
<sequence length="70" mass="8214">MRPNFLLMASLSFSSPHNWVYDVFPSFNGKDVRVTFLNHFLKELDQRLIIVFKDNTTRKQRNSDGHSDGK</sequence>
<gene>
    <name evidence="2" type="ORF">F2Q69_00008497</name>
</gene>
<name>A0A8S9NU04_BRACR</name>
<dbReference type="Proteomes" id="UP000712600">
    <property type="component" value="Unassembled WGS sequence"/>
</dbReference>
<reference evidence="2" key="1">
    <citation type="submission" date="2019-12" db="EMBL/GenBank/DDBJ databases">
        <title>Genome sequencing and annotation of Brassica cretica.</title>
        <authorList>
            <person name="Studholme D.J."/>
            <person name="Sarris P."/>
        </authorList>
    </citation>
    <scope>NUCLEOTIDE SEQUENCE</scope>
    <source>
        <strain evidence="2">PFS-109/04</strain>
        <tissue evidence="2">Leaf</tissue>
    </source>
</reference>
<dbReference type="AlphaFoldDB" id="A0A8S9NU04"/>
<comment type="caution">
    <text evidence="2">The sequence shown here is derived from an EMBL/GenBank/DDBJ whole genome shotgun (WGS) entry which is preliminary data.</text>
</comment>
<evidence type="ECO:0000313" key="3">
    <source>
        <dbReference type="Proteomes" id="UP000712600"/>
    </source>
</evidence>
<dbReference type="InterPro" id="IPR035897">
    <property type="entry name" value="Toll_tir_struct_dom_sf"/>
</dbReference>
<evidence type="ECO:0000313" key="2">
    <source>
        <dbReference type="EMBL" id="KAF3505521.1"/>
    </source>
</evidence>